<dbReference type="Pfam" id="PF00654">
    <property type="entry name" value="Voltage_CLC"/>
    <property type="match status" value="1"/>
</dbReference>
<feature type="transmembrane region" description="Helical" evidence="11">
    <location>
        <begin position="69"/>
        <end position="90"/>
    </location>
</feature>
<evidence type="ECO:0000313" key="13">
    <source>
        <dbReference type="EMBL" id="SUB77130.1"/>
    </source>
</evidence>
<dbReference type="InterPro" id="IPR001807">
    <property type="entry name" value="ClC"/>
</dbReference>
<evidence type="ECO:0000256" key="1">
    <source>
        <dbReference type="ARBA" id="ARBA00004141"/>
    </source>
</evidence>
<evidence type="ECO:0000256" key="4">
    <source>
        <dbReference type="ARBA" id="ARBA00022989"/>
    </source>
</evidence>
<dbReference type="GO" id="GO:0034707">
    <property type="term" value="C:chloride channel complex"/>
    <property type="evidence" value="ECO:0007669"/>
    <property type="project" value="UniProtKB-KW"/>
</dbReference>
<evidence type="ECO:0000313" key="14">
    <source>
        <dbReference type="EMBL" id="SUB88188.1"/>
    </source>
</evidence>
<gene>
    <name evidence="13" type="primary">clcA</name>
    <name evidence="14" type="ORF">NCTC11632_00251</name>
    <name evidence="13" type="ORF">NCTC13100_00245</name>
</gene>
<evidence type="ECO:0000256" key="7">
    <source>
        <dbReference type="ARBA" id="ARBA00023173"/>
    </source>
</evidence>
<dbReference type="PROSITE" id="PS51371">
    <property type="entry name" value="CBS"/>
    <property type="match status" value="2"/>
</dbReference>
<dbReference type="InterPro" id="IPR014743">
    <property type="entry name" value="Cl-channel_core"/>
</dbReference>
<dbReference type="Proteomes" id="UP000254156">
    <property type="component" value="Unassembled WGS sequence"/>
</dbReference>
<keyword evidence="7" id="KW-0869">Chloride channel</keyword>
<dbReference type="RefSeq" id="WP_018359604.1">
    <property type="nucleotide sequence ID" value="NZ_JASBZX010000013.1"/>
</dbReference>
<reference evidence="15 16" key="1">
    <citation type="submission" date="2018-06" db="EMBL/GenBank/DDBJ databases">
        <authorList>
            <consortium name="Pathogen Informatics"/>
            <person name="Doyle S."/>
        </authorList>
    </citation>
    <scope>NUCLEOTIDE SEQUENCE [LARGE SCALE GENOMIC DNA]</scope>
    <source>
        <strain evidence="14 15">NCTC11632</strain>
        <strain evidence="13 16">NCTC13100</strain>
    </source>
</reference>
<feature type="domain" description="CBS" evidence="12">
    <location>
        <begin position="474"/>
        <end position="532"/>
    </location>
</feature>
<evidence type="ECO:0000256" key="5">
    <source>
        <dbReference type="ARBA" id="ARBA00023065"/>
    </source>
</evidence>
<evidence type="ECO:0000259" key="12">
    <source>
        <dbReference type="PROSITE" id="PS51371"/>
    </source>
</evidence>
<feature type="transmembrane region" description="Helical" evidence="11">
    <location>
        <begin position="354"/>
        <end position="377"/>
    </location>
</feature>
<dbReference type="EMBL" id="UGTF01000002">
    <property type="protein sequence ID" value="SUB88188.1"/>
    <property type="molecule type" value="Genomic_DNA"/>
</dbReference>
<sequence length="600" mass="66669">MSFYTINSKLSNSFENLLRWREKHLEERYFVIILSFIIGLITAILALLLKTMIHSIQHLLFGTFQSDTILYLILPPIGILLTAIFVRYVIRDDISHGVTKVLASLSQRKSRIKPHNTFSSLIASTITIGFGGSVGAESPIVLTGAAIGSNVGRIFHMEQRILMLLVGCGAAGAIAGIFKAPITGLVFVVEVLLLDLTMSSILPLLISSVTSASLVYVMTDARATFSFSLTDPFMMDLVPYIVLLGIVCGLMSLYFSRTMFRLEGRMKRIKSLRYRWSVSVLILSLLVFLFPPLYGEGYNTVETLLGGQYSTLLDNSIFESFGDSYWAVFLFLLLAVLTKVFASVSTNSGGGCGGLFAPTLFVGAITGFLFAYGANYFPFIQEYLPNKNFTLFGMAGLMAGVMHAPLTGVFLIAELTGGYNLFLPLMLVSLSSYATIRVFMPHSIYSLRLAEEGKLLTHSKDTAVLTLMNVNSVIEQDFEPVLPEKTLGDLVKVIASSHRNMYPVVDENNQFQGVVMLDNIRNIMFRPELYDRFKVKKIMVSPPARIKQSMSMESIMTIFDDTKAWNLPVIDDEGRYLGFVSKSKIFNTYREVLTETFVGD</sequence>
<feature type="transmembrane region" description="Helical" evidence="11">
    <location>
        <begin position="192"/>
        <end position="217"/>
    </location>
</feature>
<dbReference type="InterPro" id="IPR050368">
    <property type="entry name" value="ClC-type_chloride_channel"/>
</dbReference>
<accession>A0A379DFH6</accession>
<dbReference type="SUPFAM" id="SSF54631">
    <property type="entry name" value="CBS-domain pair"/>
    <property type="match status" value="1"/>
</dbReference>
<dbReference type="EMBL" id="UGTI01000001">
    <property type="protein sequence ID" value="SUB77130.1"/>
    <property type="molecule type" value="Genomic_DNA"/>
</dbReference>
<keyword evidence="4 11" id="KW-1133">Transmembrane helix</keyword>
<feature type="transmembrane region" description="Helical" evidence="11">
    <location>
        <begin position="389"/>
        <end position="412"/>
    </location>
</feature>
<dbReference type="CDD" id="cd02205">
    <property type="entry name" value="CBS_pair_SF"/>
    <property type="match status" value="1"/>
</dbReference>
<dbReference type="Pfam" id="PF00571">
    <property type="entry name" value="CBS"/>
    <property type="match status" value="2"/>
</dbReference>
<proteinExistence type="predicted"/>
<keyword evidence="5" id="KW-0406">Ion transport</keyword>
<dbReference type="Gene3D" id="3.10.580.10">
    <property type="entry name" value="CBS-domain"/>
    <property type="match status" value="1"/>
</dbReference>
<evidence type="ECO:0000256" key="2">
    <source>
        <dbReference type="ARBA" id="ARBA00022448"/>
    </source>
</evidence>
<dbReference type="InterPro" id="IPR046342">
    <property type="entry name" value="CBS_dom_sf"/>
</dbReference>
<dbReference type="CDD" id="cd00400">
    <property type="entry name" value="Voltage_gated_ClC"/>
    <property type="match status" value="1"/>
</dbReference>
<dbReference type="Gene3D" id="1.10.3080.10">
    <property type="entry name" value="Clc chloride channel"/>
    <property type="match status" value="1"/>
</dbReference>
<feature type="domain" description="CBS" evidence="12">
    <location>
        <begin position="539"/>
        <end position="595"/>
    </location>
</feature>
<organism evidence="13 16">
    <name type="scientific">Porphyromonas macacae</name>
    <dbReference type="NCBI Taxonomy" id="28115"/>
    <lineage>
        <taxon>Bacteria</taxon>
        <taxon>Pseudomonadati</taxon>
        <taxon>Bacteroidota</taxon>
        <taxon>Bacteroidia</taxon>
        <taxon>Bacteroidales</taxon>
        <taxon>Porphyromonadaceae</taxon>
        <taxon>Porphyromonas</taxon>
    </lineage>
</organism>
<evidence type="ECO:0000256" key="6">
    <source>
        <dbReference type="ARBA" id="ARBA00023136"/>
    </source>
</evidence>
<dbReference type="PANTHER" id="PTHR43427:SF6">
    <property type="entry name" value="CHLORIDE CHANNEL PROTEIN CLC-E"/>
    <property type="match status" value="1"/>
</dbReference>
<feature type="transmembrane region" description="Helical" evidence="11">
    <location>
        <begin position="419"/>
        <end position="440"/>
    </location>
</feature>
<evidence type="ECO:0000313" key="16">
    <source>
        <dbReference type="Proteomes" id="UP000254263"/>
    </source>
</evidence>
<feature type="transmembrane region" description="Helical" evidence="11">
    <location>
        <begin position="118"/>
        <end position="141"/>
    </location>
</feature>
<dbReference type="InterPro" id="IPR000644">
    <property type="entry name" value="CBS_dom"/>
</dbReference>
<feature type="transmembrane region" description="Helical" evidence="11">
    <location>
        <begin position="161"/>
        <end position="180"/>
    </location>
</feature>
<feature type="transmembrane region" description="Helical" evidence="11">
    <location>
        <begin position="276"/>
        <end position="294"/>
    </location>
</feature>
<keyword evidence="9" id="KW-0407">Ion channel</keyword>
<evidence type="ECO:0000256" key="9">
    <source>
        <dbReference type="ARBA" id="ARBA00023303"/>
    </source>
</evidence>
<dbReference type="Proteomes" id="UP000254263">
    <property type="component" value="Unassembled WGS sequence"/>
</dbReference>
<feature type="transmembrane region" description="Helical" evidence="11">
    <location>
        <begin position="324"/>
        <end position="342"/>
    </location>
</feature>
<dbReference type="GO" id="GO:0005254">
    <property type="term" value="F:chloride channel activity"/>
    <property type="evidence" value="ECO:0007669"/>
    <property type="project" value="UniProtKB-KW"/>
</dbReference>
<protein>
    <submittedName>
        <fullName evidence="13">H(+)/Cl(-) exchange transporter ClcA</fullName>
    </submittedName>
</protein>
<feature type="transmembrane region" description="Helical" evidence="11">
    <location>
        <begin position="237"/>
        <end position="255"/>
    </location>
</feature>
<comment type="subcellular location">
    <subcellularLocation>
        <location evidence="1">Membrane</location>
        <topology evidence="1">Multi-pass membrane protein</topology>
    </subcellularLocation>
</comment>
<dbReference type="SUPFAM" id="SSF81340">
    <property type="entry name" value="Clc chloride channel"/>
    <property type="match status" value="1"/>
</dbReference>
<evidence type="ECO:0000256" key="11">
    <source>
        <dbReference type="SAM" id="Phobius"/>
    </source>
</evidence>
<feature type="transmembrane region" description="Helical" evidence="11">
    <location>
        <begin position="29"/>
        <end position="49"/>
    </location>
</feature>
<name>A0A379DFH6_9PORP</name>
<keyword evidence="2" id="KW-0813">Transport</keyword>
<dbReference type="PRINTS" id="PR00762">
    <property type="entry name" value="CLCHANNEL"/>
</dbReference>
<dbReference type="AlphaFoldDB" id="A0A379DFH6"/>
<keyword evidence="3 11" id="KW-0812">Transmembrane</keyword>
<evidence type="ECO:0000256" key="8">
    <source>
        <dbReference type="ARBA" id="ARBA00023214"/>
    </source>
</evidence>
<keyword evidence="8" id="KW-0868">Chloride</keyword>
<keyword evidence="10" id="KW-0129">CBS domain</keyword>
<dbReference type="PANTHER" id="PTHR43427">
    <property type="entry name" value="CHLORIDE CHANNEL PROTEIN CLC-E"/>
    <property type="match status" value="1"/>
</dbReference>
<evidence type="ECO:0000256" key="3">
    <source>
        <dbReference type="ARBA" id="ARBA00022692"/>
    </source>
</evidence>
<keyword evidence="6 11" id="KW-0472">Membrane</keyword>
<evidence type="ECO:0000313" key="15">
    <source>
        <dbReference type="Proteomes" id="UP000254156"/>
    </source>
</evidence>
<evidence type="ECO:0000256" key="10">
    <source>
        <dbReference type="PROSITE-ProRule" id="PRU00703"/>
    </source>
</evidence>